<name>A0A5B8VDM9_9BACT</name>
<feature type="region of interest" description="Disordered" evidence="1">
    <location>
        <begin position="1"/>
        <end position="22"/>
    </location>
</feature>
<evidence type="ECO:0000313" key="3">
    <source>
        <dbReference type="EMBL" id="QEC69550.1"/>
    </source>
</evidence>
<dbReference type="OrthoDB" id="1454369at2"/>
<feature type="transmembrane region" description="Helical" evidence="2">
    <location>
        <begin position="61"/>
        <end position="78"/>
    </location>
</feature>
<sequence length="295" mass="34468">MTNNTDEEHLDKLTNTQSENVSGEIIPTKDTEIINPNQETENMEVHHHPDLHHKPKKWKEYFLEFLMIFLAVTLGFIAENFREYNVNKSKEREFMVALKEDLISDTAQLNLILPASDNQFEKLDSLYTLLQAAKEGKPFDIHRLYYLNFRHGLGLIMFVPDQRTLLQIKNIGAFSLITNKTCRDTITNYDYFNNAIAINSGYYKTLIEDMSKTAQKIFNYDQVKIYGFWNESTDIFLDTSLPLKLENSDKALLTEYSNKVRSVMMQLDALRRTEEIQFSEGKNLIALLNKEYHLE</sequence>
<dbReference type="EMBL" id="CP042435">
    <property type="protein sequence ID" value="QEC69550.1"/>
    <property type="molecule type" value="Genomic_DNA"/>
</dbReference>
<dbReference type="Proteomes" id="UP000321533">
    <property type="component" value="Chromosome"/>
</dbReference>
<evidence type="ECO:0000256" key="2">
    <source>
        <dbReference type="SAM" id="Phobius"/>
    </source>
</evidence>
<keyword evidence="2" id="KW-1133">Transmembrane helix</keyword>
<dbReference type="RefSeq" id="WP_147192427.1">
    <property type="nucleotide sequence ID" value="NZ_CP042435.1"/>
</dbReference>
<dbReference type="KEGG" id="pgin:FRZ67_20420"/>
<reference evidence="3 4" key="1">
    <citation type="journal article" date="2016" name="Int. J. Syst. Evol. Microbiol.">
        <title>Panacibacter ginsenosidivorans gen. nov., sp. nov., with ginsenoside converting activity isolated from soil of a ginseng field.</title>
        <authorList>
            <person name="Siddiqi M.Z."/>
            <person name="Muhammad Shafi S."/>
            <person name="Choi K.D."/>
            <person name="Im W.T."/>
        </authorList>
    </citation>
    <scope>NUCLEOTIDE SEQUENCE [LARGE SCALE GENOMIC DNA]</scope>
    <source>
        <strain evidence="3 4">Gsoil1550</strain>
    </source>
</reference>
<accession>A0A5B8VDM9</accession>
<proteinExistence type="predicted"/>
<dbReference type="AlphaFoldDB" id="A0A5B8VDM9"/>
<feature type="compositionally biased region" description="Basic and acidic residues" evidence="1">
    <location>
        <begin position="1"/>
        <end position="12"/>
    </location>
</feature>
<keyword evidence="2" id="KW-0812">Transmembrane</keyword>
<protein>
    <submittedName>
        <fullName evidence="3">Uncharacterized protein</fullName>
    </submittedName>
</protein>
<evidence type="ECO:0000313" key="4">
    <source>
        <dbReference type="Proteomes" id="UP000321533"/>
    </source>
</evidence>
<evidence type="ECO:0000256" key="1">
    <source>
        <dbReference type="SAM" id="MobiDB-lite"/>
    </source>
</evidence>
<organism evidence="3 4">
    <name type="scientific">Panacibacter ginsenosidivorans</name>
    <dbReference type="NCBI Taxonomy" id="1813871"/>
    <lineage>
        <taxon>Bacteria</taxon>
        <taxon>Pseudomonadati</taxon>
        <taxon>Bacteroidota</taxon>
        <taxon>Chitinophagia</taxon>
        <taxon>Chitinophagales</taxon>
        <taxon>Chitinophagaceae</taxon>
        <taxon>Panacibacter</taxon>
    </lineage>
</organism>
<keyword evidence="2" id="KW-0472">Membrane</keyword>
<gene>
    <name evidence="3" type="ORF">FRZ67_20420</name>
</gene>
<keyword evidence="4" id="KW-1185">Reference proteome</keyword>